<accession>A0ABV6K2D9</accession>
<protein>
    <recommendedName>
        <fullName evidence="3">DUF3108 domain-containing protein</fullName>
    </recommendedName>
</protein>
<sequence>MAEQIHSADMSMVATTTGGTGAAQLGATPATYLHPGTQIATGWLVTWREVNADGSQWQIFRGRYVAGSPNTITRETLLLRWDNGNAFINWPDGQTRYIFPDVFARDAVLLDSEGRLPDGLVRTPLQPVSGNYSGNYPLTATTVFIYSPIPAGTRFLWLNGYVRGYPQAGALDLLASAVLRNVGDTATDVDFSTVGALSVAAGSSVSMPITMAWDLGAPLAEGRSMRLSAATSNGQTFNLQEVRVSIACGRQ</sequence>
<name>A0ABV6K2D9_9PROT</name>
<evidence type="ECO:0000313" key="2">
    <source>
        <dbReference type="Proteomes" id="UP001589865"/>
    </source>
</evidence>
<reference evidence="1 2" key="1">
    <citation type="submission" date="2024-09" db="EMBL/GenBank/DDBJ databases">
        <authorList>
            <person name="Sun Q."/>
            <person name="Mori K."/>
        </authorList>
    </citation>
    <scope>NUCLEOTIDE SEQUENCE [LARGE SCALE GENOMIC DNA]</scope>
    <source>
        <strain evidence="1 2">TBRC 5777</strain>
    </source>
</reference>
<organism evidence="1 2">
    <name type="scientific">Roseomonas elaeocarpi</name>
    <dbReference type="NCBI Taxonomy" id="907779"/>
    <lineage>
        <taxon>Bacteria</taxon>
        <taxon>Pseudomonadati</taxon>
        <taxon>Pseudomonadota</taxon>
        <taxon>Alphaproteobacteria</taxon>
        <taxon>Acetobacterales</taxon>
        <taxon>Roseomonadaceae</taxon>
        <taxon>Roseomonas</taxon>
    </lineage>
</organism>
<proteinExistence type="predicted"/>
<keyword evidence="2" id="KW-1185">Reference proteome</keyword>
<evidence type="ECO:0008006" key="3">
    <source>
        <dbReference type="Google" id="ProtNLM"/>
    </source>
</evidence>
<dbReference type="Proteomes" id="UP001589865">
    <property type="component" value="Unassembled WGS sequence"/>
</dbReference>
<comment type="caution">
    <text evidence="1">The sequence shown here is derived from an EMBL/GenBank/DDBJ whole genome shotgun (WGS) entry which is preliminary data.</text>
</comment>
<gene>
    <name evidence="1" type="ORF">ACFFGY_22135</name>
</gene>
<dbReference type="EMBL" id="JBHLUN010000025">
    <property type="protein sequence ID" value="MFC0410953.1"/>
    <property type="molecule type" value="Genomic_DNA"/>
</dbReference>
<dbReference type="RefSeq" id="WP_377046709.1">
    <property type="nucleotide sequence ID" value="NZ_JBHLUN010000025.1"/>
</dbReference>
<evidence type="ECO:0000313" key="1">
    <source>
        <dbReference type="EMBL" id="MFC0410953.1"/>
    </source>
</evidence>